<dbReference type="Gene3D" id="3.20.20.370">
    <property type="entry name" value="Glycoside hydrolase/deacetylase"/>
    <property type="match status" value="1"/>
</dbReference>
<dbReference type="PANTHER" id="PTHR31609:SF1">
    <property type="entry name" value="CARBOHYDRATE DEACETYLASE"/>
    <property type="match status" value="1"/>
</dbReference>
<dbReference type="Proteomes" id="UP000248975">
    <property type="component" value="Unassembled WGS sequence"/>
</dbReference>
<dbReference type="GO" id="GO:0005975">
    <property type="term" value="P:carbohydrate metabolic process"/>
    <property type="evidence" value="ECO:0007669"/>
    <property type="project" value="InterPro"/>
</dbReference>
<evidence type="ECO:0000256" key="4">
    <source>
        <dbReference type="ARBA" id="ARBA00022842"/>
    </source>
</evidence>
<evidence type="ECO:0008006" key="8">
    <source>
        <dbReference type="Google" id="ProtNLM"/>
    </source>
</evidence>
<evidence type="ECO:0000256" key="1">
    <source>
        <dbReference type="ARBA" id="ARBA00001946"/>
    </source>
</evidence>
<proteinExistence type="predicted"/>
<keyword evidence="4" id="KW-0460">Magnesium</keyword>
<evidence type="ECO:0000256" key="3">
    <source>
        <dbReference type="ARBA" id="ARBA00022801"/>
    </source>
</evidence>
<dbReference type="GO" id="GO:0016787">
    <property type="term" value="F:hydrolase activity"/>
    <property type="evidence" value="ECO:0007669"/>
    <property type="project" value="UniProtKB-KW"/>
</dbReference>
<dbReference type="InterPro" id="IPR006879">
    <property type="entry name" value="YdjC-like"/>
</dbReference>
<dbReference type="CDD" id="cd10802">
    <property type="entry name" value="YdjC_TTHB029_like"/>
    <property type="match status" value="1"/>
</dbReference>
<keyword evidence="3" id="KW-0378">Hydrolase</keyword>
<dbReference type="GO" id="GO:0019213">
    <property type="term" value="F:deacetylase activity"/>
    <property type="evidence" value="ECO:0007669"/>
    <property type="project" value="TreeGrafter"/>
</dbReference>
<sequence>MSRQVVIHADDLGMSHGANAAFAELWDIGTLTSGSVMVPCPWFSELAAIARGRPDMDVGVHLTLTSEMKGYRWRPLTRPPASSGLTDAEGFFHPDVPTLRLRADPAAIEAELRAQIEAALAAGIDVTHLDDHMGAVLAPEFAAIYARLATEYRLPPLFCASLADYGGQHNMTGIGADAFAPGVEQARRLGFPIFDRIIETDLAPTTPAATAYPAMVKAIPPGLTFLALHFTKPGEIEVIDPAFHHLRTAEYTVFRSPAFADWLAAQDLELIGMRAMRDAWRAEHKQKVST</sequence>
<keyword evidence="5" id="KW-0119">Carbohydrate metabolism</keyword>
<evidence type="ECO:0000256" key="5">
    <source>
        <dbReference type="ARBA" id="ARBA00023277"/>
    </source>
</evidence>
<keyword evidence="2" id="KW-0479">Metal-binding</keyword>
<evidence type="ECO:0000313" key="6">
    <source>
        <dbReference type="EMBL" id="PZQ95921.1"/>
    </source>
</evidence>
<dbReference type="Pfam" id="PF04794">
    <property type="entry name" value="YdjC"/>
    <property type="match status" value="1"/>
</dbReference>
<dbReference type="PANTHER" id="PTHR31609">
    <property type="entry name" value="YDJC DEACETYLASE FAMILY MEMBER"/>
    <property type="match status" value="1"/>
</dbReference>
<dbReference type="GO" id="GO:0046872">
    <property type="term" value="F:metal ion binding"/>
    <property type="evidence" value="ECO:0007669"/>
    <property type="project" value="UniProtKB-KW"/>
</dbReference>
<organism evidence="6 7">
    <name type="scientific">Cereibacter sphaeroides</name>
    <name type="common">Rhodobacter sphaeroides</name>
    <dbReference type="NCBI Taxonomy" id="1063"/>
    <lineage>
        <taxon>Bacteria</taxon>
        <taxon>Pseudomonadati</taxon>
        <taxon>Pseudomonadota</taxon>
        <taxon>Alphaproteobacteria</taxon>
        <taxon>Rhodobacterales</taxon>
        <taxon>Paracoccaceae</taxon>
        <taxon>Cereibacter</taxon>
    </lineage>
</organism>
<comment type="caution">
    <text evidence="6">The sequence shown here is derived from an EMBL/GenBank/DDBJ whole genome shotgun (WGS) entry which is preliminary data.</text>
</comment>
<evidence type="ECO:0000256" key="2">
    <source>
        <dbReference type="ARBA" id="ARBA00022723"/>
    </source>
</evidence>
<gene>
    <name evidence="6" type="ORF">DI533_17995</name>
</gene>
<evidence type="ECO:0000313" key="7">
    <source>
        <dbReference type="Proteomes" id="UP000248975"/>
    </source>
</evidence>
<dbReference type="EMBL" id="QFQS01000005">
    <property type="protein sequence ID" value="PZQ95921.1"/>
    <property type="molecule type" value="Genomic_DNA"/>
</dbReference>
<name>A0A2W5RZ32_CERSP</name>
<accession>A0A2W5RZ32</accession>
<dbReference type="SUPFAM" id="SSF88713">
    <property type="entry name" value="Glycoside hydrolase/deacetylase"/>
    <property type="match status" value="1"/>
</dbReference>
<dbReference type="InterPro" id="IPR011330">
    <property type="entry name" value="Glyco_hydro/deAcase_b/a-brl"/>
</dbReference>
<dbReference type="AlphaFoldDB" id="A0A2W5RZ32"/>
<comment type="cofactor">
    <cofactor evidence="1">
        <name>Mg(2+)</name>
        <dbReference type="ChEBI" id="CHEBI:18420"/>
    </cofactor>
</comment>
<reference evidence="6 7" key="1">
    <citation type="submission" date="2017-08" db="EMBL/GenBank/DDBJ databases">
        <title>Infants hospitalized years apart are colonized by the same room-sourced microbial strains.</title>
        <authorList>
            <person name="Brooks B."/>
            <person name="Olm M.R."/>
            <person name="Firek B.A."/>
            <person name="Baker R."/>
            <person name="Thomas B.C."/>
            <person name="Morowitz M.J."/>
            <person name="Banfield J.F."/>
        </authorList>
    </citation>
    <scope>NUCLEOTIDE SEQUENCE [LARGE SCALE GENOMIC DNA]</scope>
    <source>
        <strain evidence="6">S2_003_000_R2_11</strain>
    </source>
</reference>
<protein>
    <recommendedName>
        <fullName evidence="8">ChbG/HpnK family deacetylase</fullName>
    </recommendedName>
</protein>